<dbReference type="Pfam" id="PF19029">
    <property type="entry name" value="DUF883_C"/>
    <property type="match status" value="1"/>
</dbReference>
<dbReference type="InterPro" id="IPR043605">
    <property type="entry name" value="DUF883_C"/>
</dbReference>
<feature type="domain" description="DUF883" evidence="2">
    <location>
        <begin position="72"/>
        <end position="97"/>
    </location>
</feature>
<evidence type="ECO:0000256" key="1">
    <source>
        <dbReference type="SAM" id="Phobius"/>
    </source>
</evidence>
<keyword evidence="4" id="KW-1185">Reference proteome</keyword>
<organism evidence="3 4">
    <name type="scientific">Azorhizobium oxalatiphilum</name>
    <dbReference type="NCBI Taxonomy" id="980631"/>
    <lineage>
        <taxon>Bacteria</taxon>
        <taxon>Pseudomonadati</taxon>
        <taxon>Pseudomonadota</taxon>
        <taxon>Alphaproteobacteria</taxon>
        <taxon>Hyphomicrobiales</taxon>
        <taxon>Xanthobacteraceae</taxon>
        <taxon>Azorhizobium</taxon>
    </lineage>
</organism>
<reference evidence="3" key="1">
    <citation type="journal article" date="2014" name="Int. J. Syst. Evol. Microbiol.">
        <title>Complete genome sequence of Corynebacterium casei LMG S-19264T (=DSM 44701T), isolated from a smear-ripened cheese.</title>
        <authorList>
            <consortium name="US DOE Joint Genome Institute (JGI-PGF)"/>
            <person name="Walter F."/>
            <person name="Albersmeier A."/>
            <person name="Kalinowski J."/>
            <person name="Ruckert C."/>
        </authorList>
    </citation>
    <scope>NUCLEOTIDE SEQUENCE</scope>
    <source>
        <strain evidence="3">CCM 7897</strain>
    </source>
</reference>
<proteinExistence type="predicted"/>
<feature type="transmembrane region" description="Helical" evidence="1">
    <location>
        <begin position="77"/>
        <end position="95"/>
    </location>
</feature>
<gene>
    <name evidence="3" type="ORF">GCM10007301_25920</name>
</gene>
<evidence type="ECO:0000313" key="3">
    <source>
        <dbReference type="EMBL" id="GGF64955.1"/>
    </source>
</evidence>
<keyword evidence="1" id="KW-0472">Membrane</keyword>
<comment type="caution">
    <text evidence="3">The sequence shown here is derived from an EMBL/GenBank/DDBJ whole genome shotgun (WGS) entry which is preliminary data.</text>
</comment>
<dbReference type="EMBL" id="BMCT01000003">
    <property type="protein sequence ID" value="GGF64955.1"/>
    <property type="molecule type" value="Genomic_DNA"/>
</dbReference>
<sequence>MVDKPDTVATEPSLADVRADLEQLRADFSKLVETLSATAKHGVEGAAYDAEAAVGEAQVWAEEQADTLRASIQEKPFTAIAIAAGVGALLGHLLLRR</sequence>
<accession>A0A917BZU9</accession>
<protein>
    <recommendedName>
        <fullName evidence="2">DUF883 domain-containing protein</fullName>
    </recommendedName>
</protein>
<keyword evidence="1" id="KW-1133">Transmembrane helix</keyword>
<reference evidence="3" key="2">
    <citation type="submission" date="2020-09" db="EMBL/GenBank/DDBJ databases">
        <authorList>
            <person name="Sun Q."/>
            <person name="Sedlacek I."/>
        </authorList>
    </citation>
    <scope>NUCLEOTIDE SEQUENCE</scope>
    <source>
        <strain evidence="3">CCM 7897</strain>
    </source>
</reference>
<evidence type="ECO:0000313" key="4">
    <source>
        <dbReference type="Proteomes" id="UP000606044"/>
    </source>
</evidence>
<keyword evidence="1" id="KW-0812">Transmembrane</keyword>
<name>A0A917BZU9_9HYPH</name>
<dbReference type="RefSeq" id="WP_188579150.1">
    <property type="nucleotide sequence ID" value="NZ_BMCT01000003.1"/>
</dbReference>
<evidence type="ECO:0000259" key="2">
    <source>
        <dbReference type="Pfam" id="PF19029"/>
    </source>
</evidence>
<dbReference type="AlphaFoldDB" id="A0A917BZU9"/>
<dbReference type="Proteomes" id="UP000606044">
    <property type="component" value="Unassembled WGS sequence"/>
</dbReference>